<dbReference type="Gene3D" id="1.20.1070.10">
    <property type="entry name" value="Rhodopsin 7-helix transmembrane proteins"/>
    <property type="match status" value="2"/>
</dbReference>
<name>A0A9W9Z3W9_9CNID</name>
<proteinExistence type="predicted"/>
<feature type="transmembrane region" description="Helical" evidence="9">
    <location>
        <begin position="164"/>
        <end position="184"/>
    </location>
</feature>
<dbReference type="OrthoDB" id="5965224at2759"/>
<dbReference type="AlphaFoldDB" id="A0A9W9Z3W9"/>
<keyword evidence="3 9" id="KW-0812">Transmembrane</keyword>
<feature type="transmembrane region" description="Helical" evidence="9">
    <location>
        <begin position="72"/>
        <end position="96"/>
    </location>
</feature>
<comment type="subcellular location">
    <subcellularLocation>
        <location evidence="1">Cell membrane</location>
        <topology evidence="1">Multi-pass membrane protein</topology>
    </subcellularLocation>
</comment>
<dbReference type="InterPro" id="IPR017452">
    <property type="entry name" value="GPCR_Rhodpsn_7TM"/>
</dbReference>
<reference evidence="11" key="1">
    <citation type="submission" date="2023-01" db="EMBL/GenBank/DDBJ databases">
        <title>Genome assembly of the deep-sea coral Lophelia pertusa.</title>
        <authorList>
            <person name="Herrera S."/>
            <person name="Cordes E."/>
        </authorList>
    </citation>
    <scope>NUCLEOTIDE SEQUENCE</scope>
    <source>
        <strain evidence="11">USNM1676648</strain>
        <tissue evidence="11">Polyp</tissue>
    </source>
</reference>
<evidence type="ECO:0000256" key="5">
    <source>
        <dbReference type="ARBA" id="ARBA00023040"/>
    </source>
</evidence>
<dbReference type="CDD" id="cd00637">
    <property type="entry name" value="7tm_classA_rhodopsin-like"/>
    <property type="match status" value="1"/>
</dbReference>
<keyword evidence="5" id="KW-0297">G-protein coupled receptor</keyword>
<evidence type="ECO:0000259" key="10">
    <source>
        <dbReference type="PROSITE" id="PS50262"/>
    </source>
</evidence>
<dbReference type="GO" id="GO:0007268">
    <property type="term" value="P:chemical synaptic transmission"/>
    <property type="evidence" value="ECO:0007669"/>
    <property type="project" value="TreeGrafter"/>
</dbReference>
<dbReference type="PANTHER" id="PTHR24247">
    <property type="entry name" value="5-HYDROXYTRYPTAMINE RECEPTOR"/>
    <property type="match status" value="1"/>
</dbReference>
<protein>
    <recommendedName>
        <fullName evidence="10">G-protein coupled receptors family 1 profile domain-containing protein</fullName>
    </recommendedName>
</protein>
<dbReference type="PROSITE" id="PS50262">
    <property type="entry name" value="G_PROTEIN_RECEP_F1_2"/>
    <property type="match status" value="1"/>
</dbReference>
<dbReference type="Proteomes" id="UP001163046">
    <property type="component" value="Unassembled WGS sequence"/>
</dbReference>
<evidence type="ECO:0000256" key="3">
    <source>
        <dbReference type="ARBA" id="ARBA00022692"/>
    </source>
</evidence>
<evidence type="ECO:0000256" key="2">
    <source>
        <dbReference type="ARBA" id="ARBA00022475"/>
    </source>
</evidence>
<accession>A0A9W9Z3W9</accession>
<keyword evidence="4 9" id="KW-1133">Transmembrane helix</keyword>
<evidence type="ECO:0000313" key="12">
    <source>
        <dbReference type="Proteomes" id="UP001163046"/>
    </source>
</evidence>
<organism evidence="11 12">
    <name type="scientific">Desmophyllum pertusum</name>
    <dbReference type="NCBI Taxonomy" id="174260"/>
    <lineage>
        <taxon>Eukaryota</taxon>
        <taxon>Metazoa</taxon>
        <taxon>Cnidaria</taxon>
        <taxon>Anthozoa</taxon>
        <taxon>Hexacorallia</taxon>
        <taxon>Scleractinia</taxon>
        <taxon>Caryophylliina</taxon>
        <taxon>Caryophylliidae</taxon>
        <taxon>Desmophyllum</taxon>
    </lineage>
</organism>
<dbReference type="GO" id="GO:0007187">
    <property type="term" value="P:G protein-coupled receptor signaling pathway, coupled to cyclic nucleotide second messenger"/>
    <property type="evidence" value="ECO:0007669"/>
    <property type="project" value="TreeGrafter"/>
</dbReference>
<keyword evidence="2" id="KW-1003">Cell membrane</keyword>
<dbReference type="Pfam" id="PF00001">
    <property type="entry name" value="7tm_1"/>
    <property type="match status" value="1"/>
</dbReference>
<evidence type="ECO:0000256" key="8">
    <source>
        <dbReference type="ARBA" id="ARBA00023224"/>
    </source>
</evidence>
<feature type="transmembrane region" description="Helical" evidence="9">
    <location>
        <begin position="6"/>
        <end position="32"/>
    </location>
</feature>
<dbReference type="PRINTS" id="PR00237">
    <property type="entry name" value="GPCRRHODOPSN"/>
</dbReference>
<feature type="transmembrane region" description="Helical" evidence="9">
    <location>
        <begin position="44"/>
        <end position="66"/>
    </location>
</feature>
<evidence type="ECO:0000256" key="1">
    <source>
        <dbReference type="ARBA" id="ARBA00004651"/>
    </source>
</evidence>
<dbReference type="SUPFAM" id="SSF81321">
    <property type="entry name" value="Family A G protein-coupled receptor-like"/>
    <property type="match status" value="1"/>
</dbReference>
<keyword evidence="8" id="KW-0807">Transducer</keyword>
<dbReference type="GO" id="GO:0045202">
    <property type="term" value="C:synapse"/>
    <property type="evidence" value="ECO:0007669"/>
    <property type="project" value="GOC"/>
</dbReference>
<dbReference type="GO" id="GO:0004993">
    <property type="term" value="F:G protein-coupled serotonin receptor activity"/>
    <property type="evidence" value="ECO:0007669"/>
    <property type="project" value="TreeGrafter"/>
</dbReference>
<keyword evidence="7" id="KW-0675">Receptor</keyword>
<feature type="transmembrane region" description="Helical" evidence="9">
    <location>
        <begin position="108"/>
        <end position="129"/>
    </location>
</feature>
<evidence type="ECO:0000313" key="11">
    <source>
        <dbReference type="EMBL" id="KAJ7374525.1"/>
    </source>
</evidence>
<dbReference type="InterPro" id="IPR000276">
    <property type="entry name" value="GPCR_Rhodpsn"/>
</dbReference>
<evidence type="ECO:0000256" key="9">
    <source>
        <dbReference type="SAM" id="Phobius"/>
    </source>
</evidence>
<dbReference type="GO" id="GO:0030425">
    <property type="term" value="C:dendrite"/>
    <property type="evidence" value="ECO:0007669"/>
    <property type="project" value="TreeGrafter"/>
</dbReference>
<dbReference type="GO" id="GO:0030594">
    <property type="term" value="F:neurotransmitter receptor activity"/>
    <property type="evidence" value="ECO:0007669"/>
    <property type="project" value="TreeGrafter"/>
</dbReference>
<comment type="caution">
    <text evidence="11">The sequence shown here is derived from an EMBL/GenBank/DDBJ whole genome shotgun (WGS) entry which is preliminary data.</text>
</comment>
<keyword evidence="12" id="KW-1185">Reference proteome</keyword>
<dbReference type="GO" id="GO:0005886">
    <property type="term" value="C:plasma membrane"/>
    <property type="evidence" value="ECO:0007669"/>
    <property type="project" value="UniProtKB-SubCell"/>
</dbReference>
<dbReference type="EMBL" id="MU826827">
    <property type="protein sequence ID" value="KAJ7374525.1"/>
    <property type="molecule type" value="Genomic_DNA"/>
</dbReference>
<gene>
    <name evidence="11" type="ORF">OS493_004863</name>
</gene>
<feature type="domain" description="G-protein coupled receptors family 1 profile" evidence="10">
    <location>
        <begin position="101"/>
        <end position="208"/>
    </location>
</feature>
<sequence length="208" mass="22426">MAESGLEIYLVASLGILSVLIVASNCFVCVLVCFNKTLRTYTNWLILSLAVSDILTGGVLLPIFLINPAMAASGYMITTILFSGVASLCAFNSAVLGGRSCPNDPCSVSGVLAALGVVVPYIFITFAYVRIFKQVRRSLALRRDYESVTEQMKQRARISADAQVAKVFCIVSSAFLLSWTPILYMTTAKVLNRSDIIPGALSTVSFSQ</sequence>
<evidence type="ECO:0000256" key="4">
    <source>
        <dbReference type="ARBA" id="ARBA00022989"/>
    </source>
</evidence>
<keyword evidence="6 9" id="KW-0472">Membrane</keyword>
<evidence type="ECO:0000256" key="6">
    <source>
        <dbReference type="ARBA" id="ARBA00023136"/>
    </source>
</evidence>
<evidence type="ECO:0000256" key="7">
    <source>
        <dbReference type="ARBA" id="ARBA00023170"/>
    </source>
</evidence>